<protein>
    <submittedName>
        <fullName evidence="1">Uncharacterized protein</fullName>
    </submittedName>
</protein>
<keyword evidence="2" id="KW-1185">Reference proteome</keyword>
<name>A0ACB8U2J5_9APHY</name>
<sequence>MQIRTLAMKQVEYREVAKQVYDFAASQSPLAPLVHEALEVIEDAIHTFGQDHIAISFNGGKDCTVLLHLIAAAIGRRTAAGQECKPIPALYIPTPSPFSSLETFIYDAAKAYTLNLFHCFAPPRISQQVESITVPSSPSSATTVLPGKGSVKAKGGEGMRDALATYKERFPHIEAILIGTRRTDPHGASLGTRNPTDPGWPRFERINPIIDWTYADVWTFLRTLKVPYCHLYDEGYTSLGSTYNTFPNPALRIQTCETCTPEHIEDIPLADPTGVSSLASILETTSLSPSEAVLVPSHSAPETHGIPEDLVELPLNSAEVCLADTGECTRDRRPVTKEVKSVCTHTERYRPAYELLDGSLERAGRGSGSSALRIAVAV</sequence>
<proteinExistence type="predicted"/>
<accession>A0ACB8U2J5</accession>
<gene>
    <name evidence="1" type="ORF">BDY19DRAFT_190417</name>
</gene>
<evidence type="ECO:0000313" key="1">
    <source>
        <dbReference type="EMBL" id="KAI0088299.1"/>
    </source>
</evidence>
<reference evidence="1" key="1">
    <citation type="journal article" date="2021" name="Environ. Microbiol.">
        <title>Gene family expansions and transcriptome signatures uncover fungal adaptations to wood decay.</title>
        <authorList>
            <person name="Hage H."/>
            <person name="Miyauchi S."/>
            <person name="Viragh M."/>
            <person name="Drula E."/>
            <person name="Min B."/>
            <person name="Chaduli D."/>
            <person name="Navarro D."/>
            <person name="Favel A."/>
            <person name="Norest M."/>
            <person name="Lesage-Meessen L."/>
            <person name="Balint B."/>
            <person name="Merenyi Z."/>
            <person name="de Eugenio L."/>
            <person name="Morin E."/>
            <person name="Martinez A.T."/>
            <person name="Baldrian P."/>
            <person name="Stursova M."/>
            <person name="Martinez M.J."/>
            <person name="Novotny C."/>
            <person name="Magnuson J.K."/>
            <person name="Spatafora J.W."/>
            <person name="Maurice S."/>
            <person name="Pangilinan J."/>
            <person name="Andreopoulos W."/>
            <person name="LaButti K."/>
            <person name="Hundley H."/>
            <person name="Na H."/>
            <person name="Kuo A."/>
            <person name="Barry K."/>
            <person name="Lipzen A."/>
            <person name="Henrissat B."/>
            <person name="Riley R."/>
            <person name="Ahrendt S."/>
            <person name="Nagy L.G."/>
            <person name="Grigoriev I.V."/>
            <person name="Martin F."/>
            <person name="Rosso M.N."/>
        </authorList>
    </citation>
    <scope>NUCLEOTIDE SEQUENCE</scope>
    <source>
        <strain evidence="1">CBS 384.51</strain>
    </source>
</reference>
<comment type="caution">
    <text evidence="1">The sequence shown here is derived from an EMBL/GenBank/DDBJ whole genome shotgun (WGS) entry which is preliminary data.</text>
</comment>
<evidence type="ECO:0000313" key="2">
    <source>
        <dbReference type="Proteomes" id="UP001055072"/>
    </source>
</evidence>
<dbReference type="Proteomes" id="UP001055072">
    <property type="component" value="Unassembled WGS sequence"/>
</dbReference>
<dbReference type="EMBL" id="MU274914">
    <property type="protein sequence ID" value="KAI0088299.1"/>
    <property type="molecule type" value="Genomic_DNA"/>
</dbReference>
<organism evidence="1 2">
    <name type="scientific">Irpex rosettiformis</name>
    <dbReference type="NCBI Taxonomy" id="378272"/>
    <lineage>
        <taxon>Eukaryota</taxon>
        <taxon>Fungi</taxon>
        <taxon>Dikarya</taxon>
        <taxon>Basidiomycota</taxon>
        <taxon>Agaricomycotina</taxon>
        <taxon>Agaricomycetes</taxon>
        <taxon>Polyporales</taxon>
        <taxon>Irpicaceae</taxon>
        <taxon>Irpex</taxon>
    </lineage>
</organism>